<dbReference type="RefSeq" id="WP_244459945.1">
    <property type="nucleotide sequence ID" value="NZ_AP025637.1"/>
</dbReference>
<dbReference type="Pfam" id="PF00534">
    <property type="entry name" value="Glycos_transf_1"/>
    <property type="match status" value="1"/>
</dbReference>
<dbReference type="EMBL" id="AP025637">
    <property type="protein sequence ID" value="BDG72340.1"/>
    <property type="molecule type" value="Genomic_DNA"/>
</dbReference>
<reference evidence="2 3" key="1">
    <citation type="journal article" date="2016" name="Microbes Environ.">
        <title>Phylogenetically diverse aerobic anoxygenic phototrophic bacteria isolated from epilithic biofilms in Tama river, Japan.</title>
        <authorList>
            <person name="Hirose S."/>
            <person name="Matsuura K."/>
            <person name="Haruta S."/>
        </authorList>
    </citation>
    <scope>NUCLEOTIDE SEQUENCE [LARGE SCALE GENOMIC DNA]</scope>
    <source>
        <strain evidence="2 3">S08</strain>
    </source>
</reference>
<dbReference type="PANTHER" id="PTHR46656:SF3">
    <property type="entry name" value="PUTATIVE-RELATED"/>
    <property type="match status" value="1"/>
</dbReference>
<evidence type="ECO:0000313" key="3">
    <source>
        <dbReference type="Proteomes" id="UP000831327"/>
    </source>
</evidence>
<dbReference type="InterPro" id="IPR001296">
    <property type="entry name" value="Glyco_trans_1"/>
</dbReference>
<organism evidence="2 3">
    <name type="scientific">Roseomonas fluvialis</name>
    <dbReference type="NCBI Taxonomy" id="1750527"/>
    <lineage>
        <taxon>Bacteria</taxon>
        <taxon>Pseudomonadati</taxon>
        <taxon>Pseudomonadota</taxon>
        <taxon>Alphaproteobacteria</taxon>
        <taxon>Acetobacterales</taxon>
        <taxon>Roseomonadaceae</taxon>
        <taxon>Roseomonas</taxon>
    </lineage>
</organism>
<keyword evidence="3" id="KW-1185">Reference proteome</keyword>
<dbReference type="Proteomes" id="UP000831327">
    <property type="component" value="Chromosome"/>
</dbReference>
<dbReference type="Gene3D" id="3.40.50.2000">
    <property type="entry name" value="Glycogen Phosphorylase B"/>
    <property type="match status" value="1"/>
</dbReference>
<evidence type="ECO:0000259" key="1">
    <source>
        <dbReference type="Pfam" id="PF00534"/>
    </source>
</evidence>
<name>A0ABN6P101_9PROT</name>
<dbReference type="CDD" id="cd03801">
    <property type="entry name" value="GT4_PimA-like"/>
    <property type="match status" value="1"/>
</dbReference>
<dbReference type="SUPFAM" id="SSF53756">
    <property type="entry name" value="UDP-Glycosyltransferase/glycogen phosphorylase"/>
    <property type="match status" value="1"/>
</dbReference>
<sequence>MWRLLPPRTRREALFTLTEFAAPRPARLPAQPGLPVTVAGYFRAPSGLGEGARRLATMLEAAGVAVHRADLTAALRQGPAGPGPEMPAGPGTLVLHVNGPMVPWALLALGRRRVADKRVLAFWNWELPTLPRDWTRGYRFVEGILAASGYAAAAMRRAEGPPISVVPYPVVAPARSALSRESFGLAPEAFVTLSVFDAASSVERKNPLAAIAAHRAAFGGRADRVLVLKTYNTAMGGAAWRAVAAAAEGQANIRIIDGHMTPAEVAGLIGLADVMLSLHRAEGYGLALAEAMSLGRPVVATGWSGNMEFMDHGSALLVGHRFVPAGDARGTYDVPGASWAEPDIAEASEALRRLAADADLRARIGEAGRQRVATLTPEACGARARAAIGA</sequence>
<gene>
    <name evidence="2" type="ORF">Rmf_22690</name>
</gene>
<accession>A0ABN6P101</accession>
<evidence type="ECO:0000313" key="2">
    <source>
        <dbReference type="EMBL" id="BDG72340.1"/>
    </source>
</evidence>
<protein>
    <recommendedName>
        <fullName evidence="1">Glycosyl transferase family 1 domain-containing protein</fullName>
    </recommendedName>
</protein>
<feature type="domain" description="Glycosyl transferase family 1" evidence="1">
    <location>
        <begin position="244"/>
        <end position="371"/>
    </location>
</feature>
<proteinExistence type="predicted"/>
<dbReference type="PANTHER" id="PTHR46656">
    <property type="entry name" value="PUTATIVE-RELATED"/>
    <property type="match status" value="1"/>
</dbReference>